<sequence length="127" mass="14300">MECKRCASILGKYAKPHPKMPCPLTKALYCGQCAVYGHTLSECTRSSQYDAEVSHPILLSESKPEYEITNADGPIRAALLANDIVPMVCQEKGKKLLRDFHENKRRLLEFAKKRGQTIVFVESEMVV</sequence>
<evidence type="ECO:0000313" key="1">
    <source>
        <dbReference type="EMBL" id="QHT14408.1"/>
    </source>
</evidence>
<accession>A0A6C0DBY7</accession>
<reference evidence="1" key="1">
    <citation type="journal article" date="2020" name="Nature">
        <title>Giant virus diversity and host interactions through global metagenomics.</title>
        <authorList>
            <person name="Schulz F."/>
            <person name="Roux S."/>
            <person name="Paez-Espino D."/>
            <person name="Jungbluth S."/>
            <person name="Walsh D.A."/>
            <person name="Denef V.J."/>
            <person name="McMahon K.D."/>
            <person name="Konstantinidis K.T."/>
            <person name="Eloe-Fadrosh E.A."/>
            <person name="Kyrpides N.C."/>
            <person name="Woyke T."/>
        </authorList>
    </citation>
    <scope>NUCLEOTIDE SEQUENCE</scope>
    <source>
        <strain evidence="1">GVMAG-M-3300023174-137</strain>
    </source>
</reference>
<protein>
    <recommendedName>
        <fullName evidence="2">Nanos-type domain-containing protein</fullName>
    </recommendedName>
</protein>
<name>A0A6C0DBY7_9ZZZZ</name>
<proteinExistence type="predicted"/>
<evidence type="ECO:0008006" key="2">
    <source>
        <dbReference type="Google" id="ProtNLM"/>
    </source>
</evidence>
<dbReference type="AlphaFoldDB" id="A0A6C0DBY7"/>
<dbReference type="EMBL" id="MN739582">
    <property type="protein sequence ID" value="QHT14408.1"/>
    <property type="molecule type" value="Genomic_DNA"/>
</dbReference>
<organism evidence="1">
    <name type="scientific">viral metagenome</name>
    <dbReference type="NCBI Taxonomy" id="1070528"/>
    <lineage>
        <taxon>unclassified sequences</taxon>
        <taxon>metagenomes</taxon>
        <taxon>organismal metagenomes</taxon>
    </lineage>
</organism>